<organism evidence="2 3">
    <name type="scientific">Prototheca wickerhamii</name>
    <dbReference type="NCBI Taxonomy" id="3111"/>
    <lineage>
        <taxon>Eukaryota</taxon>
        <taxon>Viridiplantae</taxon>
        <taxon>Chlorophyta</taxon>
        <taxon>core chlorophytes</taxon>
        <taxon>Trebouxiophyceae</taxon>
        <taxon>Chlorellales</taxon>
        <taxon>Chlorellaceae</taxon>
        <taxon>Prototheca</taxon>
    </lineage>
</organism>
<feature type="compositionally biased region" description="Basic and acidic residues" evidence="1">
    <location>
        <begin position="82"/>
        <end position="92"/>
    </location>
</feature>
<accession>A0AAD9IF71</accession>
<proteinExistence type="predicted"/>
<feature type="region of interest" description="Disordered" evidence="1">
    <location>
        <begin position="73"/>
        <end position="92"/>
    </location>
</feature>
<evidence type="ECO:0000313" key="3">
    <source>
        <dbReference type="Proteomes" id="UP001255856"/>
    </source>
</evidence>
<gene>
    <name evidence="2" type="ORF">QBZ16_000946</name>
</gene>
<protein>
    <submittedName>
        <fullName evidence="2">Uncharacterized protein</fullName>
    </submittedName>
</protein>
<feature type="region of interest" description="Disordered" evidence="1">
    <location>
        <begin position="1"/>
        <end position="21"/>
    </location>
</feature>
<comment type="caution">
    <text evidence="2">The sequence shown here is derived from an EMBL/GenBank/DDBJ whole genome shotgun (WGS) entry which is preliminary data.</text>
</comment>
<sequence length="92" mass="10008">MEQHLSTHYGEDYAKEKAEKEAARQEWEDLASGFAAAARGGAKTAVPYLQNLYTTRASAYGEALKQFVTGYREGLEQGAKPPPKDGGTEKSP</sequence>
<dbReference type="AlphaFoldDB" id="A0AAD9IF71"/>
<evidence type="ECO:0000256" key="1">
    <source>
        <dbReference type="SAM" id="MobiDB-lite"/>
    </source>
</evidence>
<reference evidence="2" key="1">
    <citation type="submission" date="2021-01" db="EMBL/GenBank/DDBJ databases">
        <authorList>
            <person name="Eckstrom K.M.E."/>
        </authorList>
    </citation>
    <scope>NUCLEOTIDE SEQUENCE</scope>
    <source>
        <strain evidence="2">UVCC 0001</strain>
    </source>
</reference>
<keyword evidence="3" id="KW-1185">Reference proteome</keyword>
<dbReference type="Proteomes" id="UP001255856">
    <property type="component" value="Unassembled WGS sequence"/>
</dbReference>
<evidence type="ECO:0000313" key="2">
    <source>
        <dbReference type="EMBL" id="KAK2076421.1"/>
    </source>
</evidence>
<dbReference type="EMBL" id="JASFZW010000010">
    <property type="protein sequence ID" value="KAK2076421.1"/>
    <property type="molecule type" value="Genomic_DNA"/>
</dbReference>
<name>A0AAD9IF71_PROWI</name>